<dbReference type="SUPFAM" id="SSF50182">
    <property type="entry name" value="Sm-like ribonucleoproteins"/>
    <property type="match status" value="1"/>
</dbReference>
<protein>
    <recommendedName>
        <fullName evidence="3">LSM domain-containing protein</fullName>
    </recommendedName>
</protein>
<feature type="non-terminal residue" evidence="2">
    <location>
        <position position="160"/>
    </location>
</feature>
<reference evidence="2" key="1">
    <citation type="journal article" date="2016" name="Gigascience">
        <title>De novo construction of an expanded transcriptome assembly for the western tarnished plant bug, Lygus hesperus.</title>
        <authorList>
            <person name="Tassone E.E."/>
            <person name="Geib S.M."/>
            <person name="Hall B."/>
            <person name="Fabrick J.A."/>
            <person name="Brent C.S."/>
            <person name="Hull J.J."/>
        </authorList>
    </citation>
    <scope>NUCLEOTIDE SEQUENCE</scope>
</reference>
<evidence type="ECO:0000313" key="2">
    <source>
        <dbReference type="EMBL" id="JAP96782.1"/>
    </source>
</evidence>
<feature type="region of interest" description="Disordered" evidence="1">
    <location>
        <begin position="137"/>
        <end position="160"/>
    </location>
</feature>
<feature type="compositionally biased region" description="Low complexity" evidence="1">
    <location>
        <begin position="151"/>
        <end position="160"/>
    </location>
</feature>
<dbReference type="EMBL" id="GDHC01021846">
    <property type="protein sequence ID" value="JAP96782.1"/>
    <property type="molecule type" value="Transcribed_RNA"/>
</dbReference>
<feature type="non-terminal residue" evidence="2">
    <location>
        <position position="1"/>
    </location>
</feature>
<proteinExistence type="predicted"/>
<accession>A0A146KJM3</accession>
<dbReference type="AlphaFoldDB" id="A0A146KJM3"/>
<sequence>KIPTSTSKYRPPPSSQLRSNFCSEQNNVAVSVFKTHLSSFTRSSSKSDLLKMSVALHNIALLHMIRSIGRPVVVHTSRGLVIEGILKEVDREHNLLIGTGMVHWCLGLGVERSYFLNLTVKGSDIACFNPGPFVPITEANNPRQPPPSRPPANNRPAASN</sequence>
<evidence type="ECO:0000256" key="1">
    <source>
        <dbReference type="SAM" id="MobiDB-lite"/>
    </source>
</evidence>
<gene>
    <name evidence="2" type="ORF">g.12165</name>
</gene>
<dbReference type="InterPro" id="IPR010920">
    <property type="entry name" value="LSM_dom_sf"/>
</dbReference>
<organism evidence="2">
    <name type="scientific">Lygus hesperus</name>
    <name type="common">Western plant bug</name>
    <dbReference type="NCBI Taxonomy" id="30085"/>
    <lineage>
        <taxon>Eukaryota</taxon>
        <taxon>Metazoa</taxon>
        <taxon>Ecdysozoa</taxon>
        <taxon>Arthropoda</taxon>
        <taxon>Hexapoda</taxon>
        <taxon>Insecta</taxon>
        <taxon>Pterygota</taxon>
        <taxon>Neoptera</taxon>
        <taxon>Paraneoptera</taxon>
        <taxon>Hemiptera</taxon>
        <taxon>Heteroptera</taxon>
        <taxon>Panheteroptera</taxon>
        <taxon>Cimicomorpha</taxon>
        <taxon>Miridae</taxon>
        <taxon>Mirini</taxon>
        <taxon>Lygus</taxon>
    </lineage>
</organism>
<name>A0A146KJM3_LYGHE</name>
<evidence type="ECO:0008006" key="3">
    <source>
        <dbReference type="Google" id="ProtNLM"/>
    </source>
</evidence>